<dbReference type="KEGG" id="cpi:Cpin_5343"/>
<dbReference type="RefSeq" id="WP_012792942.1">
    <property type="nucleotide sequence ID" value="NC_013132.1"/>
</dbReference>
<feature type="domain" description="RagB/SusD" evidence="6">
    <location>
        <begin position="333"/>
        <end position="452"/>
    </location>
</feature>
<evidence type="ECO:0000256" key="4">
    <source>
        <dbReference type="ARBA" id="ARBA00023136"/>
    </source>
</evidence>
<dbReference type="InterPro" id="IPR033985">
    <property type="entry name" value="SusD-like_N"/>
</dbReference>
<dbReference type="Pfam" id="PF14322">
    <property type="entry name" value="SusD-like_3"/>
    <property type="match status" value="1"/>
</dbReference>
<dbReference type="Gene3D" id="1.25.40.390">
    <property type="match status" value="1"/>
</dbReference>
<comment type="subcellular location">
    <subcellularLocation>
        <location evidence="1">Cell outer membrane</location>
    </subcellularLocation>
</comment>
<name>A0A979G8C0_CHIPD</name>
<proteinExistence type="inferred from homology"/>
<dbReference type="EMBL" id="CP001699">
    <property type="protein sequence ID" value="ACU62774.1"/>
    <property type="molecule type" value="Genomic_DNA"/>
</dbReference>
<sequence>MKRVIYFIAAMLLTTGCRKYVEIDQIGTRTFKYTSDYRALLDNNAIMEVGFSLPIYSGDDTRFLDATKQASMTDIYYNAYTWQPQYWSDIQGDVDWERLYKVIYTANEVMDGVMNSERGTDDLKRQLYAEAQVHRAYSYWCLVSLYAKQYDAATASTDPGVPVLLTPNLFVSLKRASVATVYNQIISDLKAAEPALSDLPDYNTRPSKAAVYALLARTYLGMRDFSNAQLYADKALAIQSNILDLRQFATSTASFPYRINDKEVIFSKIVNSYLFTGIQLDTALLSQLGTKDLRYTLFVKPGANFSPAFTGYGYWRYRYSREMQAINNGLTVTEVMLIKAECAARDNNANTAIGLLNTLREKRFLAADYTTLPVGTAAEALKSVVEERKLEFFGTGLRWLDQKRLNKDAALAVTVKRTFKDVEYTLEPNSPRYVYPIGTKYILLNPEIEQNP</sequence>
<gene>
    <name evidence="8" type="ordered locus">Cpin_5343</name>
</gene>
<dbReference type="GO" id="GO:0009279">
    <property type="term" value="C:cell outer membrane"/>
    <property type="evidence" value="ECO:0007669"/>
    <property type="project" value="UniProtKB-SubCell"/>
</dbReference>
<dbReference type="AlphaFoldDB" id="A0A979G8C0"/>
<evidence type="ECO:0000256" key="3">
    <source>
        <dbReference type="ARBA" id="ARBA00022729"/>
    </source>
</evidence>
<dbReference type="InterPro" id="IPR012944">
    <property type="entry name" value="SusD_RagB_dom"/>
</dbReference>
<dbReference type="OrthoDB" id="697229at2"/>
<evidence type="ECO:0000259" key="7">
    <source>
        <dbReference type="Pfam" id="PF14322"/>
    </source>
</evidence>
<feature type="domain" description="SusD-like N-terminal" evidence="7">
    <location>
        <begin position="65"/>
        <end position="220"/>
    </location>
</feature>
<evidence type="ECO:0000313" key="9">
    <source>
        <dbReference type="Proteomes" id="UP000002215"/>
    </source>
</evidence>
<evidence type="ECO:0008006" key="10">
    <source>
        <dbReference type="Google" id="ProtNLM"/>
    </source>
</evidence>
<dbReference type="Proteomes" id="UP000002215">
    <property type="component" value="Chromosome"/>
</dbReference>
<evidence type="ECO:0000313" key="8">
    <source>
        <dbReference type="EMBL" id="ACU62774.1"/>
    </source>
</evidence>
<keyword evidence="4" id="KW-0472">Membrane</keyword>
<evidence type="ECO:0000256" key="1">
    <source>
        <dbReference type="ARBA" id="ARBA00004442"/>
    </source>
</evidence>
<keyword evidence="3" id="KW-0732">Signal</keyword>
<keyword evidence="5" id="KW-0998">Cell outer membrane</keyword>
<evidence type="ECO:0000259" key="6">
    <source>
        <dbReference type="Pfam" id="PF07980"/>
    </source>
</evidence>
<evidence type="ECO:0000256" key="2">
    <source>
        <dbReference type="ARBA" id="ARBA00006275"/>
    </source>
</evidence>
<dbReference type="InterPro" id="IPR011990">
    <property type="entry name" value="TPR-like_helical_dom_sf"/>
</dbReference>
<comment type="similarity">
    <text evidence="2">Belongs to the SusD family.</text>
</comment>
<reference evidence="8 9" key="2">
    <citation type="journal article" date="2010" name="Stand. Genomic Sci.">
        <title>Complete genome sequence of Chitinophaga pinensis type strain (UQM 2034).</title>
        <authorList>
            <person name="Glavina Del Rio T."/>
            <person name="Abt B."/>
            <person name="Spring S."/>
            <person name="Lapidus A."/>
            <person name="Nolan M."/>
            <person name="Tice H."/>
            <person name="Copeland A."/>
            <person name="Cheng J.F."/>
            <person name="Chen F."/>
            <person name="Bruce D."/>
            <person name="Goodwin L."/>
            <person name="Pitluck S."/>
            <person name="Ivanova N."/>
            <person name="Mavromatis K."/>
            <person name="Mikhailova N."/>
            <person name="Pati A."/>
            <person name="Chen A."/>
            <person name="Palaniappan K."/>
            <person name="Land M."/>
            <person name="Hauser L."/>
            <person name="Chang Y.J."/>
            <person name="Jeffries C.D."/>
            <person name="Chain P."/>
            <person name="Saunders E."/>
            <person name="Detter J.C."/>
            <person name="Brettin T."/>
            <person name="Rohde M."/>
            <person name="Goker M."/>
            <person name="Bristow J."/>
            <person name="Eisen J.A."/>
            <person name="Markowitz V."/>
            <person name="Hugenholtz P."/>
            <person name="Kyrpides N.C."/>
            <person name="Klenk H.P."/>
            <person name="Lucas S."/>
        </authorList>
    </citation>
    <scope>NUCLEOTIDE SEQUENCE [LARGE SCALE GENOMIC DNA]</scope>
    <source>
        <strain evidence="9">ATCC 43595 / DSM 2588 / LMG 13176 / NBRC 15968 / NCIMB 11800 / UQM 2034</strain>
    </source>
</reference>
<reference evidence="9" key="1">
    <citation type="submission" date="2009-08" db="EMBL/GenBank/DDBJ databases">
        <title>The complete genome of Chitinophaga pinensis DSM 2588.</title>
        <authorList>
            <consortium name="US DOE Joint Genome Institute (JGI-PGF)"/>
            <person name="Lucas S."/>
            <person name="Copeland A."/>
            <person name="Lapidus A."/>
            <person name="Glavina del Rio T."/>
            <person name="Dalin E."/>
            <person name="Tice H."/>
            <person name="Bruce D."/>
            <person name="Goodwin L."/>
            <person name="Pitluck S."/>
            <person name="Kyrpides N."/>
            <person name="Mavromatis K."/>
            <person name="Ivanova N."/>
            <person name="Mikhailova N."/>
            <person name="Sims D."/>
            <person name="Meinche L."/>
            <person name="Brettin T."/>
            <person name="Detter J.C."/>
            <person name="Han C."/>
            <person name="Larimer F."/>
            <person name="Land M."/>
            <person name="Hauser L."/>
            <person name="Markowitz V."/>
            <person name="Cheng J.-F."/>
            <person name="Hugenholtz P."/>
            <person name="Woyke T."/>
            <person name="Wu D."/>
            <person name="Spring S."/>
            <person name="Klenk H.-P."/>
            <person name="Eisen J.A."/>
        </authorList>
    </citation>
    <scope>NUCLEOTIDE SEQUENCE [LARGE SCALE GENOMIC DNA]</scope>
    <source>
        <strain evidence="9">ATCC 43595 / DSM 2588 / LMG 13176 / NBRC 15968 / NCIMB 11800 / UQM 2034</strain>
    </source>
</reference>
<dbReference type="SUPFAM" id="SSF48452">
    <property type="entry name" value="TPR-like"/>
    <property type="match status" value="1"/>
</dbReference>
<accession>A0A979G8C0</accession>
<dbReference type="Pfam" id="PF07980">
    <property type="entry name" value="SusD_RagB"/>
    <property type="match status" value="1"/>
</dbReference>
<dbReference type="PROSITE" id="PS51257">
    <property type="entry name" value="PROKAR_LIPOPROTEIN"/>
    <property type="match status" value="1"/>
</dbReference>
<evidence type="ECO:0000256" key="5">
    <source>
        <dbReference type="ARBA" id="ARBA00023237"/>
    </source>
</evidence>
<organism evidence="8 9">
    <name type="scientific">Chitinophaga pinensis (strain ATCC 43595 / DSM 2588 / LMG 13176 / NBRC 15968 / NCIMB 11800 / UQM 2034)</name>
    <dbReference type="NCBI Taxonomy" id="485918"/>
    <lineage>
        <taxon>Bacteria</taxon>
        <taxon>Pseudomonadati</taxon>
        <taxon>Bacteroidota</taxon>
        <taxon>Chitinophagia</taxon>
        <taxon>Chitinophagales</taxon>
        <taxon>Chitinophagaceae</taxon>
        <taxon>Chitinophaga</taxon>
    </lineage>
</organism>
<protein>
    <recommendedName>
        <fullName evidence="10">SusD-like starch-binding protein associating with outer membrane</fullName>
    </recommendedName>
</protein>